<feature type="domain" description="Major facilitator superfamily (MFS) profile" evidence="7">
    <location>
        <begin position="9"/>
        <end position="392"/>
    </location>
</feature>
<dbReference type="Gene3D" id="1.20.1250.20">
    <property type="entry name" value="MFS general substrate transporter like domains"/>
    <property type="match status" value="2"/>
</dbReference>
<feature type="transmembrane region" description="Helical" evidence="6">
    <location>
        <begin position="299"/>
        <end position="317"/>
    </location>
</feature>
<feature type="transmembrane region" description="Helical" evidence="6">
    <location>
        <begin position="74"/>
        <end position="99"/>
    </location>
</feature>
<evidence type="ECO:0000313" key="8">
    <source>
        <dbReference type="EMBL" id="KYH25058.1"/>
    </source>
</evidence>
<dbReference type="PROSITE" id="PS50850">
    <property type="entry name" value="MFS"/>
    <property type="match status" value="1"/>
</dbReference>
<dbReference type="PANTHER" id="PTHR43124:SF3">
    <property type="entry name" value="CHLORAMPHENICOL EFFLUX PUMP RV0191"/>
    <property type="match status" value="1"/>
</dbReference>
<evidence type="ECO:0000256" key="2">
    <source>
        <dbReference type="ARBA" id="ARBA00022475"/>
    </source>
</evidence>
<reference evidence="8 9" key="1">
    <citation type="submission" date="2016-02" db="EMBL/GenBank/DDBJ databases">
        <title>Genome sequence of Halalkalicoccus paucihalophilus DSM 24557.</title>
        <authorList>
            <person name="Poehlein A."/>
            <person name="Daniel R."/>
        </authorList>
    </citation>
    <scope>NUCLEOTIDE SEQUENCE [LARGE SCALE GENOMIC DNA]</scope>
    <source>
        <strain evidence="8 9">DSM 24557</strain>
    </source>
</reference>
<keyword evidence="9" id="KW-1185">Reference proteome</keyword>
<evidence type="ECO:0000256" key="6">
    <source>
        <dbReference type="SAM" id="Phobius"/>
    </source>
</evidence>
<feature type="transmembrane region" description="Helical" evidence="6">
    <location>
        <begin position="135"/>
        <end position="158"/>
    </location>
</feature>
<keyword evidence="5 6" id="KW-0472">Membrane</keyword>
<keyword evidence="4 6" id="KW-1133">Transmembrane helix</keyword>
<evidence type="ECO:0000256" key="3">
    <source>
        <dbReference type="ARBA" id="ARBA00022692"/>
    </source>
</evidence>
<protein>
    <submittedName>
        <fullName evidence="8">Regulatory protein UhpC</fullName>
    </submittedName>
</protein>
<evidence type="ECO:0000256" key="5">
    <source>
        <dbReference type="ARBA" id="ARBA00023136"/>
    </source>
</evidence>
<dbReference type="Pfam" id="PF07690">
    <property type="entry name" value="MFS_1"/>
    <property type="match status" value="1"/>
</dbReference>
<feature type="transmembrane region" description="Helical" evidence="6">
    <location>
        <begin position="105"/>
        <end position="123"/>
    </location>
</feature>
<accession>A0A151ABJ1</accession>
<feature type="transmembrane region" description="Helical" evidence="6">
    <location>
        <begin position="164"/>
        <end position="183"/>
    </location>
</feature>
<comment type="subcellular location">
    <subcellularLocation>
        <location evidence="1">Cell membrane</location>
        <topology evidence="1">Multi-pass membrane protein</topology>
    </subcellularLocation>
</comment>
<comment type="caution">
    <text evidence="8">The sequence shown here is derived from an EMBL/GenBank/DDBJ whole genome shotgun (WGS) entry which is preliminary data.</text>
</comment>
<dbReference type="PANTHER" id="PTHR43124">
    <property type="entry name" value="PURINE EFFLUX PUMP PBUE"/>
    <property type="match status" value="1"/>
</dbReference>
<dbReference type="RefSeq" id="WP_245634120.1">
    <property type="nucleotide sequence ID" value="NZ_LTAZ01000008.1"/>
</dbReference>
<dbReference type="Proteomes" id="UP000075321">
    <property type="component" value="Unassembled WGS sequence"/>
</dbReference>
<feature type="transmembrane region" description="Helical" evidence="6">
    <location>
        <begin position="246"/>
        <end position="269"/>
    </location>
</feature>
<dbReference type="InterPro" id="IPR050189">
    <property type="entry name" value="MFS_Efflux_Transporters"/>
</dbReference>
<name>A0A151ABJ1_9EURY</name>
<proteinExistence type="predicted"/>
<dbReference type="InterPro" id="IPR011701">
    <property type="entry name" value="MFS"/>
</dbReference>
<evidence type="ECO:0000256" key="4">
    <source>
        <dbReference type="ARBA" id="ARBA00022989"/>
    </source>
</evidence>
<gene>
    <name evidence="8" type="ORF">HAPAU_28790</name>
</gene>
<feature type="transmembrane region" description="Helical" evidence="6">
    <location>
        <begin position="43"/>
        <end position="67"/>
    </location>
</feature>
<keyword evidence="2" id="KW-1003">Cell membrane</keyword>
<evidence type="ECO:0000313" key="9">
    <source>
        <dbReference type="Proteomes" id="UP000075321"/>
    </source>
</evidence>
<dbReference type="PATRIC" id="fig|1008153.3.peg.2954"/>
<dbReference type="GO" id="GO:0005886">
    <property type="term" value="C:plasma membrane"/>
    <property type="evidence" value="ECO:0007669"/>
    <property type="project" value="UniProtKB-SubCell"/>
</dbReference>
<dbReference type="GO" id="GO:0022857">
    <property type="term" value="F:transmembrane transporter activity"/>
    <property type="evidence" value="ECO:0007669"/>
    <property type="project" value="InterPro"/>
</dbReference>
<evidence type="ECO:0000256" key="1">
    <source>
        <dbReference type="ARBA" id="ARBA00004651"/>
    </source>
</evidence>
<feature type="transmembrane region" description="Helical" evidence="6">
    <location>
        <begin position="338"/>
        <end position="360"/>
    </location>
</feature>
<feature type="transmembrane region" description="Helical" evidence="6">
    <location>
        <begin position="366"/>
        <end position="387"/>
    </location>
</feature>
<dbReference type="AlphaFoldDB" id="A0A151ABJ1"/>
<dbReference type="InterPro" id="IPR020846">
    <property type="entry name" value="MFS_dom"/>
</dbReference>
<sequence length="393" mass="40023">MFERARTRMLAVASAALFLSVLVWFNYSAVLPAIVADWGLSGTRAGIVFAAFQAGYLLAIVPIGMVVDRRTPRGVIAAGATVTGGASLLFALVASGFLAGTALRFLAGIGMAGVYVPGMRFVAEWYPEADRGTAMGIYVGTFSASSGLSFLLAGTIAAAFDWRIAVAATSVGALCVGPLILGLGRDAPGTDRAEGGFDLGVLRNRAYLAAVGIYSWHNWELFGMRNWLPAFLLTVPAVAATDSPELIAGTLVGVAVALGGPGNLLGGALSDRVGRVRVIGAGLAASGLISATLGSLGGLPISLLVVIVLVYGVAITMDSAPTSTTVTEVVAPERMGTALSVQSFIGFSTTVVSPVVFGWALDAGGYRIAFPTLAAGALAGLVCVGAFRATSRQ</sequence>
<dbReference type="SUPFAM" id="SSF103473">
    <property type="entry name" value="MFS general substrate transporter"/>
    <property type="match status" value="1"/>
</dbReference>
<dbReference type="EMBL" id="LTAZ01000008">
    <property type="protein sequence ID" value="KYH25058.1"/>
    <property type="molecule type" value="Genomic_DNA"/>
</dbReference>
<organism evidence="8 9">
    <name type="scientific">Halalkalicoccus paucihalophilus</name>
    <dbReference type="NCBI Taxonomy" id="1008153"/>
    <lineage>
        <taxon>Archaea</taxon>
        <taxon>Methanobacteriati</taxon>
        <taxon>Methanobacteriota</taxon>
        <taxon>Stenosarchaea group</taxon>
        <taxon>Halobacteria</taxon>
        <taxon>Halobacteriales</taxon>
        <taxon>Halococcaceae</taxon>
        <taxon>Halalkalicoccus</taxon>
    </lineage>
</organism>
<keyword evidence="3 6" id="KW-0812">Transmembrane</keyword>
<dbReference type="InterPro" id="IPR036259">
    <property type="entry name" value="MFS_trans_sf"/>
</dbReference>
<evidence type="ECO:0000259" key="7">
    <source>
        <dbReference type="PROSITE" id="PS50850"/>
    </source>
</evidence>